<feature type="region of interest" description="Disordered" evidence="2">
    <location>
        <begin position="30"/>
        <end position="64"/>
    </location>
</feature>
<accession>A0A976M9N7</accession>
<evidence type="ECO:0000313" key="5">
    <source>
        <dbReference type="Proteomes" id="UP000244811"/>
    </source>
</evidence>
<evidence type="ECO:0000256" key="1">
    <source>
        <dbReference type="ARBA" id="ARBA00023242"/>
    </source>
</evidence>
<evidence type="ECO:0000259" key="3">
    <source>
        <dbReference type="PROSITE" id="PS51156"/>
    </source>
</evidence>
<name>A0A976M9N7_THEOR</name>
<feature type="compositionally biased region" description="Polar residues" evidence="2">
    <location>
        <begin position="33"/>
        <end position="64"/>
    </location>
</feature>
<proteinExistence type="predicted"/>
<dbReference type="InterPro" id="IPR000949">
    <property type="entry name" value="ELM2_dom"/>
</dbReference>
<organism evidence="4 5">
    <name type="scientific">Theileria orientalis</name>
    <dbReference type="NCBI Taxonomy" id="68886"/>
    <lineage>
        <taxon>Eukaryota</taxon>
        <taxon>Sar</taxon>
        <taxon>Alveolata</taxon>
        <taxon>Apicomplexa</taxon>
        <taxon>Aconoidasida</taxon>
        <taxon>Piroplasmida</taxon>
        <taxon>Theileriidae</taxon>
        <taxon>Theileria</taxon>
    </lineage>
</organism>
<dbReference type="EMBL" id="CP056069">
    <property type="protein sequence ID" value="UKK00221.1"/>
    <property type="molecule type" value="Genomic_DNA"/>
</dbReference>
<dbReference type="AlphaFoldDB" id="A0A976M9N7"/>
<reference evidence="4" key="1">
    <citation type="submission" date="2022-07" db="EMBL/GenBank/DDBJ databases">
        <title>Evaluation of T. orientalis genome assembly methods using nanopore sequencing and analysis of variation between genomes.</title>
        <authorList>
            <person name="Yam J."/>
            <person name="Micallef M.L."/>
            <person name="Liu M."/>
            <person name="Djordjevic S.P."/>
            <person name="Bogema D.R."/>
            <person name="Jenkins C."/>
        </authorList>
    </citation>
    <scope>NUCLEOTIDE SEQUENCE</scope>
    <source>
        <strain evidence="4">Goon Nure</strain>
    </source>
</reference>
<dbReference type="Pfam" id="PF01448">
    <property type="entry name" value="ELM2"/>
    <property type="match status" value="1"/>
</dbReference>
<sequence>MTSESKRQWMQSCEGKIRVGPEYQAMIPPFYKSTYQQSQNRNGQNTANGSESDASNTLSAGVTVRSTASEGRMYNMATAIDPNLNTSHVLDDEDEEFIKSYGSIDDDAYDLDISNHLRFPEGSDNTSLVYDLKGHDGLKGHDDLKDYK</sequence>
<keyword evidence="1" id="KW-0539">Nucleus</keyword>
<dbReference type="PROSITE" id="PS51156">
    <property type="entry name" value="ELM2"/>
    <property type="match status" value="1"/>
</dbReference>
<feature type="domain" description="ELM2" evidence="3">
    <location>
        <begin position="15"/>
        <end position="148"/>
    </location>
</feature>
<gene>
    <name evidence="4" type="ORF">MACK_000291</name>
</gene>
<protein>
    <recommendedName>
        <fullName evidence="3">ELM2 domain-containing protein</fullName>
    </recommendedName>
</protein>
<evidence type="ECO:0000313" key="4">
    <source>
        <dbReference type="EMBL" id="UKK00221.1"/>
    </source>
</evidence>
<dbReference type="Proteomes" id="UP000244811">
    <property type="component" value="Chromosome 1"/>
</dbReference>
<evidence type="ECO:0000256" key="2">
    <source>
        <dbReference type="SAM" id="MobiDB-lite"/>
    </source>
</evidence>